<keyword evidence="3 10" id="KW-0997">Cell inner membrane</keyword>
<dbReference type="GO" id="GO:0009245">
    <property type="term" value="P:lipid A biosynthetic process"/>
    <property type="evidence" value="ECO:0007669"/>
    <property type="project" value="UniProtKB-UniRule"/>
</dbReference>
<feature type="binding site" evidence="10">
    <location>
        <position position="56"/>
    </location>
    <ligand>
        <name>Mn(2+)</name>
        <dbReference type="ChEBI" id="CHEBI:29035"/>
        <label>2</label>
    </ligand>
</feature>
<evidence type="ECO:0000256" key="6">
    <source>
        <dbReference type="ARBA" id="ARBA00022801"/>
    </source>
</evidence>
<dbReference type="HAMAP" id="MF_00575">
    <property type="entry name" value="LpxH"/>
    <property type="match status" value="1"/>
</dbReference>
<dbReference type="NCBIfam" id="NF003743">
    <property type="entry name" value="PRK05340.1"/>
    <property type="match status" value="1"/>
</dbReference>
<dbReference type="Proteomes" id="UP000294980">
    <property type="component" value="Unassembled WGS sequence"/>
</dbReference>
<dbReference type="PANTHER" id="PTHR34990">
    <property type="entry name" value="UDP-2,3-DIACYLGLUCOSAMINE HYDROLASE-RELATED"/>
    <property type="match status" value="1"/>
</dbReference>
<comment type="catalytic activity">
    <reaction evidence="10">
        <text>UDP-2-N,3-O-bis[(3R)-3-hydroxytetradecanoyl]-alpha-D-glucosamine + H2O = 2-N,3-O-bis[(3R)-3-hydroxytetradecanoyl]-alpha-D-glucosaminyl 1-phosphate + UMP + 2 H(+)</text>
        <dbReference type="Rhea" id="RHEA:25213"/>
        <dbReference type="ChEBI" id="CHEBI:15377"/>
        <dbReference type="ChEBI" id="CHEBI:15378"/>
        <dbReference type="ChEBI" id="CHEBI:57865"/>
        <dbReference type="ChEBI" id="CHEBI:57957"/>
        <dbReference type="ChEBI" id="CHEBI:78847"/>
        <dbReference type="EC" id="3.6.1.54"/>
    </reaction>
</comment>
<sequence length="252" mass="27862">MMTAISDEPGQALATAASACLISDLHLDETRPAVTAGFDGFLGSLQHVDALYILGDLFEAWIGDDDDRPLVQSVSNLLSGLHERDITLYLMPGNRDFLLGESFCARTGAQLLPDPCVHLIGGVRTLLMHGDSLCTGDVDYQSFRQMTRDPDWQADVLARPLAERRRLASELRAMSQDANSLKADDIMDVDPGAVQEVMHRWGVMRLVHGHTHRPATHEMTAGTRWVLGDWGSHSGWRIDIDTRGPVLQEFSF</sequence>
<evidence type="ECO:0000256" key="7">
    <source>
        <dbReference type="ARBA" id="ARBA00023098"/>
    </source>
</evidence>
<dbReference type="UniPathway" id="UPA00359">
    <property type="reaction ID" value="UER00480"/>
</dbReference>
<dbReference type="PANTHER" id="PTHR34990:SF1">
    <property type="entry name" value="UDP-2,3-DIACYLGLUCOSAMINE HYDROLASE"/>
    <property type="match status" value="1"/>
</dbReference>
<dbReference type="EMBL" id="SLWX01000007">
    <property type="protein sequence ID" value="TCO75686.1"/>
    <property type="molecule type" value="Genomic_DNA"/>
</dbReference>
<keyword evidence="7 10" id="KW-0443">Lipid metabolism</keyword>
<comment type="cofactor">
    <cofactor evidence="10">
        <name>Mn(2+)</name>
        <dbReference type="ChEBI" id="CHEBI:29035"/>
    </cofactor>
    <text evidence="10">Binds 2 Mn(2+) ions per subunit in a binuclear metal center.</text>
</comment>
<keyword evidence="13" id="KW-1185">Reference proteome</keyword>
<feature type="domain" description="Calcineurin-like phosphoesterase" evidence="11">
    <location>
        <begin position="21"/>
        <end position="214"/>
    </location>
</feature>
<dbReference type="GO" id="GO:0005737">
    <property type="term" value="C:cytoplasm"/>
    <property type="evidence" value="ECO:0007669"/>
    <property type="project" value="InterPro"/>
</dbReference>
<feature type="binding site" evidence="10">
    <location>
        <position position="94"/>
    </location>
    <ligand>
        <name>Mn(2+)</name>
        <dbReference type="ChEBI" id="CHEBI:29035"/>
        <label>2</label>
    </ligand>
</feature>
<dbReference type="CDD" id="cd07398">
    <property type="entry name" value="MPP_YbbF-LpxH"/>
    <property type="match status" value="1"/>
</dbReference>
<keyword evidence="1 10" id="KW-1003">Cell membrane</keyword>
<feature type="binding site" evidence="10">
    <location>
        <position position="179"/>
    </location>
    <ligand>
        <name>substrate</name>
    </ligand>
</feature>
<comment type="pathway">
    <text evidence="10">Glycolipid biosynthesis; lipid IV(A) biosynthesis; lipid IV(A) from (3R)-3-hydroxytetradecanoyl-[acyl-carrier-protein] and UDP-N-acetyl-alpha-D-glucosamine: step 4/6.</text>
</comment>
<feature type="binding site" evidence="10">
    <location>
        <position position="182"/>
    </location>
    <ligand>
        <name>substrate</name>
    </ligand>
</feature>
<name>A0A4R2KWP6_9GAMM</name>
<evidence type="ECO:0000313" key="12">
    <source>
        <dbReference type="EMBL" id="TCO75686.1"/>
    </source>
</evidence>
<keyword evidence="5 10" id="KW-0479">Metal-binding</keyword>
<feature type="binding site" evidence="10">
    <location>
        <position position="26"/>
    </location>
    <ligand>
        <name>Mn(2+)</name>
        <dbReference type="ChEBI" id="CHEBI:29035"/>
        <label>1</label>
    </ligand>
</feature>
<evidence type="ECO:0000256" key="2">
    <source>
        <dbReference type="ARBA" id="ARBA00022516"/>
    </source>
</evidence>
<proteinExistence type="inferred from homology"/>
<comment type="subcellular location">
    <subcellularLocation>
        <location evidence="10">Cell inner membrane</location>
        <topology evidence="10">Peripheral membrane protein</topology>
        <orientation evidence="10">Cytoplasmic side</orientation>
    </subcellularLocation>
</comment>
<feature type="binding site" evidence="10">
    <location>
        <position position="24"/>
    </location>
    <ligand>
        <name>Mn(2+)</name>
        <dbReference type="ChEBI" id="CHEBI:29035"/>
        <label>1</label>
    </ligand>
</feature>
<dbReference type="GO" id="GO:0008758">
    <property type="term" value="F:UDP-2,3-diacylglucosamine hydrolase activity"/>
    <property type="evidence" value="ECO:0007669"/>
    <property type="project" value="UniProtKB-UniRule"/>
</dbReference>
<evidence type="ECO:0000256" key="4">
    <source>
        <dbReference type="ARBA" id="ARBA00022556"/>
    </source>
</evidence>
<dbReference type="EC" id="3.6.1.54" evidence="10"/>
<evidence type="ECO:0000256" key="9">
    <source>
        <dbReference type="ARBA" id="ARBA00023211"/>
    </source>
</evidence>
<dbReference type="NCBIfam" id="TIGR01854">
    <property type="entry name" value="lipid_A_lpxH"/>
    <property type="match status" value="1"/>
</dbReference>
<gene>
    <name evidence="10" type="primary">lpxH</name>
    <name evidence="12" type="ORF">EV688_107104</name>
</gene>
<feature type="binding site" evidence="10">
    <location>
        <position position="210"/>
    </location>
    <ligand>
        <name>substrate</name>
    </ligand>
</feature>
<feature type="binding site" evidence="10">
    <location>
        <position position="175"/>
    </location>
    <ligand>
        <name>substrate</name>
    </ligand>
</feature>
<dbReference type="InterPro" id="IPR004843">
    <property type="entry name" value="Calcineurin-like_PHP"/>
</dbReference>
<comment type="caution">
    <text evidence="12">The sequence shown here is derived from an EMBL/GenBank/DDBJ whole genome shotgun (WGS) entry which is preliminary data.</text>
</comment>
<evidence type="ECO:0000256" key="3">
    <source>
        <dbReference type="ARBA" id="ARBA00022519"/>
    </source>
</evidence>
<keyword evidence="8 10" id="KW-0472">Membrane</keyword>
<dbReference type="Pfam" id="PF00149">
    <property type="entry name" value="Metallophos"/>
    <property type="match status" value="1"/>
</dbReference>
<evidence type="ECO:0000256" key="1">
    <source>
        <dbReference type="ARBA" id="ARBA00022475"/>
    </source>
</evidence>
<dbReference type="AlphaFoldDB" id="A0A4R2KWP6"/>
<evidence type="ECO:0000256" key="8">
    <source>
        <dbReference type="ARBA" id="ARBA00023136"/>
    </source>
</evidence>
<dbReference type="RefSeq" id="WP_240624353.1">
    <property type="nucleotide sequence ID" value="NZ_QQSW01000009.1"/>
</dbReference>
<dbReference type="InterPro" id="IPR043461">
    <property type="entry name" value="LpxH-like"/>
</dbReference>
<feature type="binding site" evidence="10">
    <location>
        <position position="129"/>
    </location>
    <ligand>
        <name>Mn(2+)</name>
        <dbReference type="ChEBI" id="CHEBI:29035"/>
        <label>2</label>
    </ligand>
</feature>
<feature type="binding site" evidence="10">
    <location>
        <position position="210"/>
    </location>
    <ligand>
        <name>Mn(2+)</name>
        <dbReference type="ChEBI" id="CHEBI:29035"/>
        <label>2</label>
    </ligand>
</feature>
<keyword evidence="6 10" id="KW-0378">Hydrolase</keyword>
<keyword evidence="2 10" id="KW-0444">Lipid biosynthesis</keyword>
<protein>
    <recommendedName>
        <fullName evidence="10">UDP-2,3-diacylglucosamine hydrolase</fullName>
        <ecNumber evidence="10">3.6.1.54</ecNumber>
    </recommendedName>
    <alternativeName>
        <fullName evidence="10">UDP-2,3-diacylglucosamine diphosphatase</fullName>
    </alternativeName>
</protein>
<reference evidence="12 13" key="1">
    <citation type="submission" date="2019-03" db="EMBL/GenBank/DDBJ databases">
        <title>Genomic Encyclopedia of Type Strains, Phase IV (KMG-IV): sequencing the most valuable type-strain genomes for metagenomic binning, comparative biology and taxonomic classification.</title>
        <authorList>
            <person name="Goeker M."/>
        </authorList>
    </citation>
    <scope>NUCLEOTIDE SEQUENCE [LARGE SCALE GENOMIC DNA]</scope>
    <source>
        <strain evidence="12 13">DSM 23344</strain>
    </source>
</reference>
<dbReference type="SUPFAM" id="SSF56300">
    <property type="entry name" value="Metallo-dependent phosphatases"/>
    <property type="match status" value="1"/>
</dbReference>
<feature type="binding site" evidence="10">
    <location>
        <position position="137"/>
    </location>
    <ligand>
        <name>substrate</name>
    </ligand>
</feature>
<accession>A0A4R2KWP6</accession>
<dbReference type="Gene3D" id="3.60.21.10">
    <property type="match status" value="1"/>
</dbReference>
<evidence type="ECO:0000256" key="10">
    <source>
        <dbReference type="HAMAP-Rule" id="MF_00575"/>
    </source>
</evidence>
<dbReference type="GO" id="GO:0019897">
    <property type="term" value="C:extrinsic component of plasma membrane"/>
    <property type="evidence" value="ECO:0007669"/>
    <property type="project" value="UniProtKB-UniRule"/>
</dbReference>
<keyword evidence="4 10" id="KW-0441">Lipid A biosynthesis</keyword>
<comment type="similarity">
    <text evidence="10">Belongs to the LpxH family.</text>
</comment>
<evidence type="ECO:0000259" key="11">
    <source>
        <dbReference type="Pfam" id="PF00149"/>
    </source>
</evidence>
<evidence type="ECO:0000256" key="5">
    <source>
        <dbReference type="ARBA" id="ARBA00022723"/>
    </source>
</evidence>
<evidence type="ECO:0000313" key="13">
    <source>
        <dbReference type="Proteomes" id="UP000294980"/>
    </source>
</evidence>
<dbReference type="GO" id="GO:0030145">
    <property type="term" value="F:manganese ion binding"/>
    <property type="evidence" value="ECO:0007669"/>
    <property type="project" value="UniProtKB-UniRule"/>
</dbReference>
<dbReference type="InterPro" id="IPR029052">
    <property type="entry name" value="Metallo-depent_PP-like"/>
</dbReference>
<comment type="function">
    <text evidence="10">Hydrolyzes the pyrophosphate bond of UDP-2,3-diacylglucosamine to yield 2,3-diacylglucosamine 1-phosphate (lipid X) and UMP by catalyzing the attack of water at the alpha-P atom. Involved in the biosynthesis of lipid A, a phosphorylated glycolipid that anchors the lipopolysaccharide to the outer membrane of the cell.</text>
</comment>
<organism evidence="12 13">
    <name type="scientific">Chromatocurvus halotolerans</name>
    <dbReference type="NCBI Taxonomy" id="1132028"/>
    <lineage>
        <taxon>Bacteria</taxon>
        <taxon>Pseudomonadati</taxon>
        <taxon>Pseudomonadota</taxon>
        <taxon>Gammaproteobacteria</taxon>
        <taxon>Cellvibrionales</taxon>
        <taxon>Halieaceae</taxon>
        <taxon>Chromatocurvus</taxon>
    </lineage>
</organism>
<feature type="binding site" evidence="10">
    <location>
        <begin position="94"/>
        <end position="95"/>
    </location>
    <ligand>
        <name>substrate</name>
    </ligand>
</feature>
<feature type="binding site" evidence="10">
    <location>
        <position position="56"/>
    </location>
    <ligand>
        <name>Mn(2+)</name>
        <dbReference type="ChEBI" id="CHEBI:29035"/>
        <label>1</label>
    </ligand>
</feature>
<keyword evidence="9 10" id="KW-0464">Manganese</keyword>
<dbReference type="InterPro" id="IPR010138">
    <property type="entry name" value="UDP-diacylglucosamine_Hdrlase"/>
</dbReference>
<feature type="binding site" evidence="10">
    <location>
        <position position="212"/>
    </location>
    <ligand>
        <name>Mn(2+)</name>
        <dbReference type="ChEBI" id="CHEBI:29035"/>
        <label>1</label>
    </ligand>
</feature>